<dbReference type="InterPro" id="IPR051948">
    <property type="entry name" value="Hsp70_co-chaperone_J-domain"/>
</dbReference>
<dbReference type="PANTHER" id="PTHR44360">
    <property type="entry name" value="DNAJ HOMOLOG SUBFAMILY B MEMBER 9"/>
    <property type="match status" value="1"/>
</dbReference>
<dbReference type="SMART" id="SM00271">
    <property type="entry name" value="DnaJ"/>
    <property type="match status" value="1"/>
</dbReference>
<comment type="subunit">
    <text evidence="5">Interacts with HSPA5/BiP; interaction is direct. Interacts with ERN1/IRE1 (via the luminal region). Interacts with DERL1.</text>
</comment>
<feature type="domain" description="J" evidence="7">
    <location>
        <begin position="31"/>
        <end position="95"/>
    </location>
</feature>
<keyword evidence="6" id="KW-0732">Signal</keyword>
<evidence type="ECO:0000256" key="3">
    <source>
        <dbReference type="ARBA" id="ARBA00041533"/>
    </source>
</evidence>
<dbReference type="AlphaFoldDB" id="A0A7R9KCB8"/>
<dbReference type="EMBL" id="CAJPIZ010000142">
    <property type="protein sequence ID" value="CAG2100576.1"/>
    <property type="molecule type" value="Genomic_DNA"/>
</dbReference>
<dbReference type="PROSITE" id="PS50076">
    <property type="entry name" value="DNAJ_2"/>
    <property type="match status" value="1"/>
</dbReference>
<evidence type="ECO:0000256" key="6">
    <source>
        <dbReference type="SAM" id="SignalP"/>
    </source>
</evidence>
<dbReference type="EMBL" id="OC854717">
    <property type="protein sequence ID" value="CAD7620146.1"/>
    <property type="molecule type" value="Genomic_DNA"/>
</dbReference>
<dbReference type="PRINTS" id="PR00625">
    <property type="entry name" value="JDOMAIN"/>
</dbReference>
<evidence type="ECO:0000313" key="9">
    <source>
        <dbReference type="Proteomes" id="UP000759131"/>
    </source>
</evidence>
<evidence type="ECO:0000259" key="7">
    <source>
        <dbReference type="PROSITE" id="PS50076"/>
    </source>
</evidence>
<organism evidence="8">
    <name type="scientific">Medioppia subpectinata</name>
    <dbReference type="NCBI Taxonomy" id="1979941"/>
    <lineage>
        <taxon>Eukaryota</taxon>
        <taxon>Metazoa</taxon>
        <taxon>Ecdysozoa</taxon>
        <taxon>Arthropoda</taxon>
        <taxon>Chelicerata</taxon>
        <taxon>Arachnida</taxon>
        <taxon>Acari</taxon>
        <taxon>Acariformes</taxon>
        <taxon>Sarcoptiformes</taxon>
        <taxon>Oribatida</taxon>
        <taxon>Brachypylina</taxon>
        <taxon>Oppioidea</taxon>
        <taxon>Oppiidae</taxon>
        <taxon>Medioppia</taxon>
    </lineage>
</organism>
<evidence type="ECO:0000256" key="5">
    <source>
        <dbReference type="ARBA" id="ARBA00046365"/>
    </source>
</evidence>
<keyword evidence="1" id="KW-0143">Chaperone</keyword>
<sequence length="254" mass="28162">MHIKWSNVSVCGLVVMVWICDNVSRVVSAKDYYQLLGVGRDATDREIKKAFRKLAVVYHPDKNKAKDAEDKFRDIAKAYEVLSDADKRRRYDQFGDEGDGAGSGGQHFNFNDFFKDFDQHFSFHSHENQRHNSAGGGGGGHHFASDDHHFGGGHHNRGRQHSHSQFGFNFDDMFDDFDSAEFGSSFGDFFGGHHESADSFGDGDSFFGGHHMNGIRMNSFQSQSSGGGGGGHGQKCHTVTKRTGNSVMTYTQCS</sequence>
<evidence type="ECO:0000256" key="2">
    <source>
        <dbReference type="ARBA" id="ARBA00040158"/>
    </source>
</evidence>
<comment type="function">
    <text evidence="4">Co-chaperone for Hsp70 protein HSPA5/BiP that acts as a key repressor of the ERN1/IRE1-mediated unfolded protein response (UPR). J domain-containing co-chaperones stimulate the ATPase activity of Hsp70 proteins and are required for efficient substrate recognition by Hsp70 proteins. In the unstressed endoplasmic reticulum, interacts with the luminal region of ERN1/IRE1 and selectively recruits HSPA5/BiP: HSPA5/BiP disrupts the dimerization of the active ERN1/IRE1 luminal region, thereby inactivating ERN1/IRE1. Also involved in endoplasmic reticulum-associated degradation (ERAD) of misfolded proteins. Required for survival of B-cell progenitors and normal antibody production.</text>
</comment>
<dbReference type="InterPro" id="IPR036869">
    <property type="entry name" value="J_dom_sf"/>
</dbReference>
<dbReference type="GO" id="GO:0036503">
    <property type="term" value="P:ERAD pathway"/>
    <property type="evidence" value="ECO:0007669"/>
    <property type="project" value="TreeGrafter"/>
</dbReference>
<dbReference type="PROSITE" id="PS00636">
    <property type="entry name" value="DNAJ_1"/>
    <property type="match status" value="1"/>
</dbReference>
<keyword evidence="9" id="KW-1185">Reference proteome</keyword>
<dbReference type="InterPro" id="IPR001623">
    <property type="entry name" value="DnaJ_domain"/>
</dbReference>
<feature type="chain" id="PRO_5035679861" description="DnaJ homolog subfamily B member 9" evidence="6">
    <location>
        <begin position="29"/>
        <end position="254"/>
    </location>
</feature>
<dbReference type="Pfam" id="PF00226">
    <property type="entry name" value="DnaJ"/>
    <property type="match status" value="1"/>
</dbReference>
<dbReference type="GO" id="GO:0051087">
    <property type="term" value="F:protein-folding chaperone binding"/>
    <property type="evidence" value="ECO:0007669"/>
    <property type="project" value="TreeGrafter"/>
</dbReference>
<dbReference type="SUPFAM" id="SSF46565">
    <property type="entry name" value="Chaperone J-domain"/>
    <property type="match status" value="1"/>
</dbReference>
<proteinExistence type="predicted"/>
<accession>A0A7R9KCB8</accession>
<dbReference type="OrthoDB" id="552049at2759"/>
<evidence type="ECO:0000313" key="8">
    <source>
        <dbReference type="EMBL" id="CAD7620146.1"/>
    </source>
</evidence>
<evidence type="ECO:0000256" key="4">
    <source>
        <dbReference type="ARBA" id="ARBA00045428"/>
    </source>
</evidence>
<dbReference type="PANTHER" id="PTHR44360:SF1">
    <property type="entry name" value="DNAJ HOMOLOG SUBFAMILY B MEMBER 9"/>
    <property type="match status" value="1"/>
</dbReference>
<feature type="signal peptide" evidence="6">
    <location>
        <begin position="1"/>
        <end position="28"/>
    </location>
</feature>
<dbReference type="CDD" id="cd06257">
    <property type="entry name" value="DnaJ"/>
    <property type="match status" value="1"/>
</dbReference>
<dbReference type="GO" id="GO:0005783">
    <property type="term" value="C:endoplasmic reticulum"/>
    <property type="evidence" value="ECO:0007669"/>
    <property type="project" value="TreeGrafter"/>
</dbReference>
<gene>
    <name evidence="8" type="ORF">OSB1V03_LOCUS641</name>
</gene>
<dbReference type="InterPro" id="IPR018253">
    <property type="entry name" value="DnaJ_domain_CS"/>
</dbReference>
<evidence type="ECO:0000256" key="1">
    <source>
        <dbReference type="ARBA" id="ARBA00023186"/>
    </source>
</evidence>
<reference evidence="8" key="1">
    <citation type="submission" date="2020-11" db="EMBL/GenBank/DDBJ databases">
        <authorList>
            <person name="Tran Van P."/>
        </authorList>
    </citation>
    <scope>NUCLEOTIDE SEQUENCE</scope>
</reference>
<protein>
    <recommendedName>
        <fullName evidence="2">DnaJ homolog subfamily B member 9</fullName>
    </recommendedName>
    <alternativeName>
        <fullName evidence="3">Endoplasmic reticulum DNA J domain-containing protein 4</fullName>
    </alternativeName>
</protein>
<dbReference type="Proteomes" id="UP000759131">
    <property type="component" value="Unassembled WGS sequence"/>
</dbReference>
<dbReference type="Gene3D" id="1.10.287.110">
    <property type="entry name" value="DnaJ domain"/>
    <property type="match status" value="1"/>
</dbReference>
<dbReference type="GO" id="GO:0051787">
    <property type="term" value="F:misfolded protein binding"/>
    <property type="evidence" value="ECO:0007669"/>
    <property type="project" value="TreeGrafter"/>
</dbReference>
<name>A0A7R9KCB8_9ACAR</name>